<keyword evidence="3" id="KW-0547">Nucleotide-binding</keyword>
<dbReference type="InterPro" id="IPR039421">
    <property type="entry name" value="Type_1_exporter"/>
</dbReference>
<evidence type="ECO:0000256" key="7">
    <source>
        <dbReference type="SAM" id="Phobius"/>
    </source>
</evidence>
<dbReference type="PROSITE" id="PS00211">
    <property type="entry name" value="ABC_TRANSPORTER_1"/>
    <property type="match status" value="1"/>
</dbReference>
<keyword evidence="11" id="KW-1185">Reference proteome</keyword>
<name>A0ABS9KY02_9BACT</name>
<dbReference type="CDD" id="cd07346">
    <property type="entry name" value="ABC_6TM_exporters"/>
    <property type="match status" value="1"/>
</dbReference>
<keyword evidence="4 10" id="KW-0067">ATP-binding</keyword>
<organism evidence="10 11">
    <name type="scientific">Terrimonas ginsenosidimutans</name>
    <dbReference type="NCBI Taxonomy" id="2908004"/>
    <lineage>
        <taxon>Bacteria</taxon>
        <taxon>Pseudomonadati</taxon>
        <taxon>Bacteroidota</taxon>
        <taxon>Chitinophagia</taxon>
        <taxon>Chitinophagales</taxon>
        <taxon>Chitinophagaceae</taxon>
        <taxon>Terrimonas</taxon>
    </lineage>
</organism>
<evidence type="ECO:0000256" key="5">
    <source>
        <dbReference type="ARBA" id="ARBA00022989"/>
    </source>
</evidence>
<keyword evidence="5 7" id="KW-1133">Transmembrane helix</keyword>
<evidence type="ECO:0000256" key="4">
    <source>
        <dbReference type="ARBA" id="ARBA00022840"/>
    </source>
</evidence>
<feature type="transmembrane region" description="Helical" evidence="7">
    <location>
        <begin position="160"/>
        <end position="180"/>
    </location>
</feature>
<dbReference type="SMART" id="SM00382">
    <property type="entry name" value="AAA"/>
    <property type="match status" value="1"/>
</dbReference>
<keyword evidence="2 7" id="KW-0812">Transmembrane</keyword>
<dbReference type="PANTHER" id="PTHR43394:SF1">
    <property type="entry name" value="ATP-BINDING CASSETTE SUB-FAMILY B MEMBER 10, MITOCHONDRIAL"/>
    <property type="match status" value="1"/>
</dbReference>
<dbReference type="GO" id="GO:0005524">
    <property type="term" value="F:ATP binding"/>
    <property type="evidence" value="ECO:0007669"/>
    <property type="project" value="UniProtKB-KW"/>
</dbReference>
<dbReference type="InterPro" id="IPR027417">
    <property type="entry name" value="P-loop_NTPase"/>
</dbReference>
<evidence type="ECO:0000313" key="10">
    <source>
        <dbReference type="EMBL" id="MCG2617205.1"/>
    </source>
</evidence>
<evidence type="ECO:0000256" key="3">
    <source>
        <dbReference type="ARBA" id="ARBA00022741"/>
    </source>
</evidence>
<dbReference type="PROSITE" id="PS50929">
    <property type="entry name" value="ABC_TM1F"/>
    <property type="match status" value="1"/>
</dbReference>
<dbReference type="EMBL" id="JAKLTR010000018">
    <property type="protein sequence ID" value="MCG2617205.1"/>
    <property type="molecule type" value="Genomic_DNA"/>
</dbReference>
<dbReference type="PANTHER" id="PTHR43394">
    <property type="entry name" value="ATP-DEPENDENT PERMEASE MDL1, MITOCHONDRIAL"/>
    <property type="match status" value="1"/>
</dbReference>
<dbReference type="Pfam" id="PF00664">
    <property type="entry name" value="ABC_membrane"/>
    <property type="match status" value="1"/>
</dbReference>
<dbReference type="SUPFAM" id="SSF90123">
    <property type="entry name" value="ABC transporter transmembrane region"/>
    <property type="match status" value="1"/>
</dbReference>
<feature type="transmembrane region" description="Helical" evidence="7">
    <location>
        <begin position="55"/>
        <end position="76"/>
    </location>
</feature>
<evidence type="ECO:0000313" key="11">
    <source>
        <dbReference type="Proteomes" id="UP001165367"/>
    </source>
</evidence>
<feature type="transmembrane region" description="Helical" evidence="7">
    <location>
        <begin position="12"/>
        <end position="35"/>
    </location>
</feature>
<feature type="domain" description="ABC transmembrane type-1" evidence="9">
    <location>
        <begin position="16"/>
        <end position="305"/>
    </location>
</feature>
<comment type="subcellular location">
    <subcellularLocation>
        <location evidence="1">Cell membrane</location>
        <topology evidence="1">Multi-pass membrane protein</topology>
    </subcellularLocation>
</comment>
<dbReference type="PROSITE" id="PS50893">
    <property type="entry name" value="ABC_TRANSPORTER_2"/>
    <property type="match status" value="1"/>
</dbReference>
<feature type="transmembrane region" description="Helical" evidence="7">
    <location>
        <begin position="246"/>
        <end position="270"/>
    </location>
</feature>
<reference evidence="10" key="1">
    <citation type="submission" date="2022-01" db="EMBL/GenBank/DDBJ databases">
        <authorList>
            <person name="Jo J.-H."/>
            <person name="Im W.-T."/>
        </authorList>
    </citation>
    <scope>NUCLEOTIDE SEQUENCE</scope>
    <source>
        <strain evidence="10">NA20</strain>
    </source>
</reference>
<comment type="caution">
    <text evidence="10">The sequence shown here is derived from an EMBL/GenBank/DDBJ whole genome shotgun (WGS) entry which is preliminary data.</text>
</comment>
<dbReference type="InterPro" id="IPR036640">
    <property type="entry name" value="ABC1_TM_sf"/>
</dbReference>
<dbReference type="InterPro" id="IPR017871">
    <property type="entry name" value="ABC_transporter-like_CS"/>
</dbReference>
<dbReference type="Pfam" id="PF00005">
    <property type="entry name" value="ABC_tran"/>
    <property type="match status" value="1"/>
</dbReference>
<accession>A0ABS9KY02</accession>
<evidence type="ECO:0000259" key="9">
    <source>
        <dbReference type="PROSITE" id="PS50929"/>
    </source>
</evidence>
<dbReference type="InterPro" id="IPR003593">
    <property type="entry name" value="AAA+_ATPase"/>
</dbReference>
<dbReference type="RefSeq" id="WP_237875742.1">
    <property type="nucleotide sequence ID" value="NZ_JAKLTR010000018.1"/>
</dbReference>
<evidence type="ECO:0000256" key="2">
    <source>
        <dbReference type="ARBA" id="ARBA00022692"/>
    </source>
</evidence>
<keyword evidence="6 7" id="KW-0472">Membrane</keyword>
<dbReference type="Gene3D" id="3.40.50.300">
    <property type="entry name" value="P-loop containing nucleotide triphosphate hydrolases"/>
    <property type="match status" value="1"/>
</dbReference>
<evidence type="ECO:0000256" key="6">
    <source>
        <dbReference type="ARBA" id="ARBA00023136"/>
    </source>
</evidence>
<evidence type="ECO:0000256" key="1">
    <source>
        <dbReference type="ARBA" id="ARBA00004651"/>
    </source>
</evidence>
<dbReference type="InterPro" id="IPR011527">
    <property type="entry name" value="ABC1_TM_dom"/>
</dbReference>
<dbReference type="InterPro" id="IPR003439">
    <property type="entry name" value="ABC_transporter-like_ATP-bd"/>
</dbReference>
<feature type="domain" description="ABC transporter" evidence="8">
    <location>
        <begin position="337"/>
        <end position="574"/>
    </location>
</feature>
<proteinExistence type="predicted"/>
<feature type="transmembrane region" description="Helical" evidence="7">
    <location>
        <begin position="133"/>
        <end position="154"/>
    </location>
</feature>
<dbReference type="Proteomes" id="UP001165367">
    <property type="component" value="Unassembled WGS sequence"/>
</dbReference>
<evidence type="ECO:0000259" key="8">
    <source>
        <dbReference type="PROSITE" id="PS50893"/>
    </source>
</evidence>
<protein>
    <submittedName>
        <fullName evidence="10">ABC transporter ATP-binding protein/permease</fullName>
    </submittedName>
</protein>
<dbReference type="Gene3D" id="1.20.1560.10">
    <property type="entry name" value="ABC transporter type 1, transmembrane domain"/>
    <property type="match status" value="1"/>
</dbReference>
<sequence length="597" mass="67598">MKILWTYLKPQRWLIFFSLVLAGIAQLLTLVDPLIFGKIVDDYAGNKVNQTEHELVNGVVFWLAIAVGIALLARLAKTFQDYVMRLAVQKFGMQIFNDGLRQTLRLSFPEFENQRSGETLSTLQKVRVDTERFINSFINILFSSIIGIGFLIWYAITKHWLLIPVFLIGVVVLGGLTGLLSKRIKTIQRSINRETNQMSGAITESLRNIELVKSLGLTYPEIRRLRLQTQKIFDLEMLKVRRVRTLSFLQSASLTLLKQSILFILLWLIFRKVLTTGELISMQFISTTIFGPLQDLGNIILFYREAEASLMTFDRLMKKPVETRPEEPIALGVLETLRFENVVFRHSTSAENAIDGISFTVKNGDTVAFVGPSGSGKSTLVKLLVGLYRPVSGAVYFNDIPSADIRYNEMRRQIGFVTQETQLFYGTIRDNLLFVKPDATEAEMKDALHKASCDNLIRRSEKGLDTMLGEGGMKLSGGEKQRIAIARALLRHPRLLIFDEATSALDSLTEEAITQTIRDISLQKDPITIMIAHRLSTIMYADTIFVLEKGKIVEQGTHDNLVEKRGLYYAMWRQQIGERRSDITAGISTEQAISEEE</sequence>
<gene>
    <name evidence="10" type="ORF">LZZ85_23115</name>
</gene>
<dbReference type="SUPFAM" id="SSF52540">
    <property type="entry name" value="P-loop containing nucleoside triphosphate hydrolases"/>
    <property type="match status" value="1"/>
</dbReference>